<dbReference type="Pfam" id="PF08799">
    <property type="entry name" value="PRP4"/>
    <property type="match status" value="2"/>
</dbReference>
<dbReference type="InterPro" id="IPR036322">
    <property type="entry name" value="WD40_repeat_dom_sf"/>
</dbReference>
<keyword evidence="2" id="KW-0677">Repeat</keyword>
<dbReference type="GO" id="GO:0046540">
    <property type="term" value="C:U4/U6 x U5 tri-snRNP complex"/>
    <property type="evidence" value="ECO:0007669"/>
    <property type="project" value="TreeGrafter"/>
</dbReference>
<dbReference type="InterPro" id="IPR001680">
    <property type="entry name" value="WD40_rpt"/>
</dbReference>
<evidence type="ECO:0000313" key="6">
    <source>
        <dbReference type="EMBL" id="KHN83500.1"/>
    </source>
</evidence>
<dbReference type="InterPro" id="IPR036285">
    <property type="entry name" value="PRP4-like_sf"/>
</dbReference>
<dbReference type="OrthoDB" id="540662at2759"/>
<dbReference type="PRINTS" id="PR00320">
    <property type="entry name" value="GPROTEINBRPT"/>
</dbReference>
<evidence type="ECO:0000256" key="1">
    <source>
        <dbReference type="ARBA" id="ARBA00022574"/>
    </source>
</evidence>
<feature type="domain" description="Pre-mRNA processing factor 4 (PRP4)-like" evidence="5">
    <location>
        <begin position="211"/>
        <end position="263"/>
    </location>
</feature>
<dbReference type="GO" id="GO:0030621">
    <property type="term" value="F:U4 snRNA binding"/>
    <property type="evidence" value="ECO:0007669"/>
    <property type="project" value="TreeGrafter"/>
</dbReference>
<evidence type="ECO:0000313" key="7">
    <source>
        <dbReference type="Proteomes" id="UP000031036"/>
    </source>
</evidence>
<evidence type="ECO:0000259" key="5">
    <source>
        <dbReference type="SMART" id="SM00500"/>
    </source>
</evidence>
<comment type="caution">
    <text evidence="6">The sequence shown here is derived from an EMBL/GenBank/DDBJ whole genome shotgun (WGS) entry which is preliminary data.</text>
</comment>
<dbReference type="PROSITE" id="PS50294">
    <property type="entry name" value="WD_REPEATS_REGION"/>
    <property type="match status" value="4"/>
</dbReference>
<dbReference type="Pfam" id="PF00400">
    <property type="entry name" value="WD40"/>
    <property type="match status" value="6"/>
</dbReference>
<dbReference type="InterPro" id="IPR019775">
    <property type="entry name" value="WD40_repeat_CS"/>
</dbReference>
<gene>
    <name evidence="6" type="primary">PRPF4</name>
    <name evidence="6" type="ORF">Tcan_14602</name>
</gene>
<feature type="region of interest" description="Disordered" evidence="4">
    <location>
        <begin position="1"/>
        <end position="46"/>
    </location>
</feature>
<dbReference type="EMBL" id="JPKZ01001182">
    <property type="protein sequence ID" value="KHN83500.1"/>
    <property type="molecule type" value="Genomic_DNA"/>
</dbReference>
<dbReference type="GO" id="GO:0000398">
    <property type="term" value="P:mRNA splicing, via spliceosome"/>
    <property type="evidence" value="ECO:0007669"/>
    <property type="project" value="TreeGrafter"/>
</dbReference>
<dbReference type="PROSITE" id="PS50082">
    <property type="entry name" value="WD_REPEATS_2"/>
    <property type="match status" value="4"/>
</dbReference>
<dbReference type="STRING" id="6265.A0A0B2VR26"/>
<keyword evidence="7" id="KW-1185">Reference proteome</keyword>
<sequence length="603" mass="69048">MVEPSVPKPDQKPQFGSLANEETVQKLREGEKHESEKKEEQPMELDEIDNPMEREVMAEFERRRRARTLTLPTDDGHVKLLLRKLNEPICLFGEDKLDRKERLRTILSTMPEDEVTRILHSPDDADQVQQRDTSTWYHKGPAALRDARVTIADFSLTRAAQRLAKREGEKHESEKKEEQPMELDEIDNPMEREVMAEFERRRRARTLTLPTDDGHVKLLLRKLNEPICLFGEDKLDRKERLRTILSTMPEDEVTRILHSPDDADQVQQRDTSTWYHKGPAALRDARVTIADFSLTRAAQRLAKAREEANRPAHQTAVAVQEMHRWVASLSVSGECSIWSVPGCERECKYVGHSSQAGCARFHPGAYVSQEPHVLNAASCAHDGTVKLWSLESDQPLSELEPLPQRVARIAFHPSGRFLASCCFDCSWRLIDLEYEQEVLFQEGHSRPVFHADFQVDGSLILTLGMDCYGRVWDLRTGRCIMFLEGHSKEIHCGQWLPNGYQMVTGSADNSCMVWDLRIRRAIKPIAAHTSLVSGLKVDAKGLYMITSSFDNSLKVWETTGWRPLRQLMGHDTKVMGVDISPNGKWVASVAFDRTFKLWTKQMY</sequence>
<dbReference type="PANTHER" id="PTHR19846">
    <property type="entry name" value="WD40 REPEAT PROTEIN"/>
    <property type="match status" value="1"/>
</dbReference>
<dbReference type="Gene3D" id="2.130.10.10">
    <property type="entry name" value="YVTN repeat-like/Quinoprotein amine dehydrogenase"/>
    <property type="match status" value="2"/>
</dbReference>
<dbReference type="InterPro" id="IPR014906">
    <property type="entry name" value="PRP4-like"/>
</dbReference>
<evidence type="ECO:0000256" key="4">
    <source>
        <dbReference type="SAM" id="MobiDB-lite"/>
    </source>
</evidence>
<feature type="repeat" description="WD" evidence="3">
    <location>
        <begin position="567"/>
        <end position="603"/>
    </location>
</feature>
<dbReference type="CDD" id="cd00200">
    <property type="entry name" value="WD40"/>
    <property type="match status" value="1"/>
</dbReference>
<evidence type="ECO:0000256" key="2">
    <source>
        <dbReference type="ARBA" id="ARBA00022737"/>
    </source>
</evidence>
<dbReference type="PANTHER" id="PTHR19846:SF0">
    <property type="entry name" value="PRE-MRNA PROCESSING FACTOR 4"/>
    <property type="match status" value="1"/>
</dbReference>
<dbReference type="InterPro" id="IPR020472">
    <property type="entry name" value="WD40_PAC1"/>
</dbReference>
<dbReference type="InterPro" id="IPR015943">
    <property type="entry name" value="WD40/YVTN_repeat-like_dom_sf"/>
</dbReference>
<dbReference type="FunFam" id="2.130.10.10:FF:000443">
    <property type="entry name" value="U4/U6 small nuclear ribonucleoprotein Prp4"/>
    <property type="match status" value="1"/>
</dbReference>
<feature type="repeat" description="WD" evidence="3">
    <location>
        <begin position="483"/>
        <end position="524"/>
    </location>
</feature>
<dbReference type="PROSITE" id="PS00678">
    <property type="entry name" value="WD_REPEATS_1"/>
    <property type="match status" value="1"/>
</dbReference>
<organism evidence="6 7">
    <name type="scientific">Toxocara canis</name>
    <name type="common">Canine roundworm</name>
    <dbReference type="NCBI Taxonomy" id="6265"/>
    <lineage>
        <taxon>Eukaryota</taxon>
        <taxon>Metazoa</taxon>
        <taxon>Ecdysozoa</taxon>
        <taxon>Nematoda</taxon>
        <taxon>Chromadorea</taxon>
        <taxon>Rhabditida</taxon>
        <taxon>Spirurina</taxon>
        <taxon>Ascaridomorpha</taxon>
        <taxon>Ascaridoidea</taxon>
        <taxon>Toxocaridae</taxon>
        <taxon>Toxocara</taxon>
    </lineage>
</organism>
<dbReference type="Proteomes" id="UP000031036">
    <property type="component" value="Unassembled WGS sequence"/>
</dbReference>
<feature type="compositionally biased region" description="Basic and acidic residues" evidence="4">
    <location>
        <begin position="23"/>
        <end position="41"/>
    </location>
</feature>
<feature type="domain" description="Pre-mRNA processing factor 4 (PRP4)-like" evidence="5">
    <location>
        <begin position="73"/>
        <end position="125"/>
    </location>
</feature>
<feature type="repeat" description="WD" evidence="3">
    <location>
        <begin position="441"/>
        <end position="482"/>
    </location>
</feature>
<feature type="repeat" description="WD" evidence="3">
    <location>
        <begin position="525"/>
        <end position="557"/>
    </location>
</feature>
<dbReference type="SUPFAM" id="SSF158230">
    <property type="entry name" value="PRP4-like"/>
    <property type="match status" value="2"/>
</dbReference>
<dbReference type="OMA" id="RDTSTWY"/>
<keyword evidence="6" id="KW-0687">Ribonucleoprotein</keyword>
<dbReference type="AlphaFoldDB" id="A0A0B2VR26"/>
<dbReference type="SMART" id="SM00320">
    <property type="entry name" value="WD40"/>
    <property type="match status" value="7"/>
</dbReference>
<reference evidence="6 7" key="1">
    <citation type="submission" date="2014-11" db="EMBL/GenBank/DDBJ databases">
        <title>Genetic blueprint of the zoonotic pathogen Toxocara canis.</title>
        <authorList>
            <person name="Zhu X.-Q."/>
            <person name="Korhonen P.K."/>
            <person name="Cai H."/>
            <person name="Young N.D."/>
            <person name="Nejsum P."/>
            <person name="von Samson-Himmelstjerna G."/>
            <person name="Boag P.R."/>
            <person name="Tan P."/>
            <person name="Li Q."/>
            <person name="Min J."/>
            <person name="Yang Y."/>
            <person name="Wang X."/>
            <person name="Fang X."/>
            <person name="Hall R.S."/>
            <person name="Hofmann A."/>
            <person name="Sternberg P.W."/>
            <person name="Jex A.R."/>
            <person name="Gasser R.B."/>
        </authorList>
    </citation>
    <scope>NUCLEOTIDE SEQUENCE [LARGE SCALE GENOMIC DNA]</scope>
    <source>
        <strain evidence="6">PN_DK_2014</strain>
    </source>
</reference>
<dbReference type="SUPFAM" id="SSF50978">
    <property type="entry name" value="WD40 repeat-like"/>
    <property type="match status" value="1"/>
</dbReference>
<feature type="region of interest" description="Disordered" evidence="4">
    <location>
        <begin position="162"/>
        <end position="182"/>
    </location>
</feature>
<protein>
    <submittedName>
        <fullName evidence="6">U4/U6 small nuclear ribonucleoprotein Prp4</fullName>
    </submittedName>
</protein>
<dbReference type="Gene3D" id="4.10.280.110">
    <property type="entry name" value="Pre-mRNA processing factor 4 domain"/>
    <property type="match status" value="2"/>
</dbReference>
<proteinExistence type="predicted"/>
<evidence type="ECO:0000256" key="3">
    <source>
        <dbReference type="PROSITE-ProRule" id="PRU00221"/>
    </source>
</evidence>
<feature type="compositionally biased region" description="Basic and acidic residues" evidence="4">
    <location>
        <begin position="164"/>
        <end position="179"/>
    </location>
</feature>
<dbReference type="GO" id="GO:0017070">
    <property type="term" value="F:U6 snRNA binding"/>
    <property type="evidence" value="ECO:0007669"/>
    <property type="project" value="TreeGrafter"/>
</dbReference>
<name>A0A0B2VR26_TOXCA</name>
<accession>A0A0B2VR26</accession>
<dbReference type="FunFam" id="2.130.10.10:FF:001211">
    <property type="entry name" value="CBN-PRP-4 protein"/>
    <property type="match status" value="1"/>
</dbReference>
<keyword evidence="1 3" id="KW-0853">WD repeat</keyword>
<dbReference type="SMART" id="SM00500">
    <property type="entry name" value="SFM"/>
    <property type="match status" value="2"/>
</dbReference>